<evidence type="ECO:0000313" key="1">
    <source>
        <dbReference type="EMBL" id="CAI6376858.1"/>
    </source>
</evidence>
<gene>
    <name evidence="1" type="ORF">MEUPH1_LOCUS30189</name>
</gene>
<accession>A0AAV0Y8T3</accession>
<dbReference type="SUPFAM" id="SSF48726">
    <property type="entry name" value="Immunoglobulin"/>
    <property type="match status" value="1"/>
</dbReference>
<comment type="caution">
    <text evidence="1">The sequence shown here is derived from an EMBL/GenBank/DDBJ whole genome shotgun (WGS) entry which is preliminary data.</text>
</comment>
<keyword evidence="2" id="KW-1185">Reference proteome</keyword>
<name>A0AAV0Y8T3_9HEMI</name>
<organism evidence="1 2">
    <name type="scientific">Macrosiphum euphorbiae</name>
    <name type="common">potato aphid</name>
    <dbReference type="NCBI Taxonomy" id="13131"/>
    <lineage>
        <taxon>Eukaryota</taxon>
        <taxon>Metazoa</taxon>
        <taxon>Ecdysozoa</taxon>
        <taxon>Arthropoda</taxon>
        <taxon>Hexapoda</taxon>
        <taxon>Insecta</taxon>
        <taxon>Pterygota</taxon>
        <taxon>Neoptera</taxon>
        <taxon>Paraneoptera</taxon>
        <taxon>Hemiptera</taxon>
        <taxon>Sternorrhyncha</taxon>
        <taxon>Aphidomorpha</taxon>
        <taxon>Aphidoidea</taxon>
        <taxon>Aphididae</taxon>
        <taxon>Macrosiphini</taxon>
        <taxon>Macrosiphum</taxon>
    </lineage>
</organism>
<sequence>MDVADAICLWILYRRRLRRRQKARKYWVHSILQNRLISSLYITLYPSLRNYEPKFFNYFRMSIQSFDDLLELIKGELTADESAIRYCISPEEKLIITLRTRDGCSYEDTFFTAPLSSLTGATTGRAIRVADNVRANFMDYFTNEGSVEWQNRMI</sequence>
<proteinExistence type="predicted"/>
<dbReference type="EMBL" id="CARXXK010001583">
    <property type="protein sequence ID" value="CAI6376858.1"/>
    <property type="molecule type" value="Genomic_DNA"/>
</dbReference>
<reference evidence="1 2" key="1">
    <citation type="submission" date="2023-01" db="EMBL/GenBank/DDBJ databases">
        <authorList>
            <person name="Whitehead M."/>
        </authorList>
    </citation>
    <scope>NUCLEOTIDE SEQUENCE [LARGE SCALE GENOMIC DNA]</scope>
</reference>
<protein>
    <submittedName>
        <fullName evidence="1">Uncharacterized protein</fullName>
    </submittedName>
</protein>
<evidence type="ECO:0000313" key="2">
    <source>
        <dbReference type="Proteomes" id="UP001160148"/>
    </source>
</evidence>
<dbReference type="InterPro" id="IPR036179">
    <property type="entry name" value="Ig-like_dom_sf"/>
</dbReference>
<dbReference type="AlphaFoldDB" id="A0AAV0Y8T3"/>
<dbReference type="Proteomes" id="UP001160148">
    <property type="component" value="Unassembled WGS sequence"/>
</dbReference>